<dbReference type="Gene3D" id="3.30.450.20">
    <property type="entry name" value="PAS domain"/>
    <property type="match status" value="1"/>
</dbReference>
<dbReference type="PANTHER" id="PTHR44757:SF2">
    <property type="entry name" value="BIOFILM ARCHITECTURE MAINTENANCE PROTEIN MBAA"/>
    <property type="match status" value="1"/>
</dbReference>
<dbReference type="InterPro" id="IPR043128">
    <property type="entry name" value="Rev_trsase/Diguanyl_cyclase"/>
</dbReference>
<dbReference type="RefSeq" id="WP_243452220.1">
    <property type="nucleotide sequence ID" value="NZ_BLVO01000016.1"/>
</dbReference>
<dbReference type="SUPFAM" id="SSF55073">
    <property type="entry name" value="Nucleotide cyclase"/>
    <property type="match status" value="1"/>
</dbReference>
<dbReference type="NCBIfam" id="TIGR00254">
    <property type="entry name" value="GGDEF"/>
    <property type="match status" value="1"/>
</dbReference>
<dbReference type="AlphaFoldDB" id="A0A7J0BMD2"/>
<dbReference type="InterPro" id="IPR052155">
    <property type="entry name" value="Biofilm_reg_signaling"/>
</dbReference>
<dbReference type="SUPFAM" id="SSF141868">
    <property type="entry name" value="EAL domain-like"/>
    <property type="match status" value="1"/>
</dbReference>
<dbReference type="InterPro" id="IPR013655">
    <property type="entry name" value="PAS_fold_3"/>
</dbReference>
<dbReference type="Proteomes" id="UP000503840">
    <property type="component" value="Unassembled WGS sequence"/>
</dbReference>
<feature type="domain" description="PAC" evidence="1">
    <location>
        <begin position="110"/>
        <end position="162"/>
    </location>
</feature>
<dbReference type="InterPro" id="IPR029787">
    <property type="entry name" value="Nucleotide_cyclase"/>
</dbReference>
<dbReference type="Gene3D" id="3.20.20.450">
    <property type="entry name" value="EAL domain"/>
    <property type="match status" value="1"/>
</dbReference>
<evidence type="ECO:0000259" key="3">
    <source>
        <dbReference type="PROSITE" id="PS50887"/>
    </source>
</evidence>
<dbReference type="InterPro" id="IPR001610">
    <property type="entry name" value="PAC"/>
</dbReference>
<evidence type="ECO:0000313" key="5">
    <source>
        <dbReference type="Proteomes" id="UP000503840"/>
    </source>
</evidence>
<dbReference type="InterPro" id="IPR001633">
    <property type="entry name" value="EAL_dom"/>
</dbReference>
<dbReference type="PANTHER" id="PTHR44757">
    <property type="entry name" value="DIGUANYLATE CYCLASE DGCP"/>
    <property type="match status" value="1"/>
</dbReference>
<proteinExistence type="predicted"/>
<dbReference type="InterPro" id="IPR035919">
    <property type="entry name" value="EAL_sf"/>
</dbReference>
<dbReference type="SMART" id="SM00267">
    <property type="entry name" value="GGDEF"/>
    <property type="match status" value="1"/>
</dbReference>
<dbReference type="EMBL" id="BLVO01000016">
    <property type="protein sequence ID" value="GFM34836.1"/>
    <property type="molecule type" value="Genomic_DNA"/>
</dbReference>
<comment type="caution">
    <text evidence="4">The sequence shown here is derived from an EMBL/GenBank/DDBJ whole genome shotgun (WGS) entry which is preliminary data.</text>
</comment>
<dbReference type="SMART" id="SM00086">
    <property type="entry name" value="PAC"/>
    <property type="match status" value="1"/>
</dbReference>
<dbReference type="CDD" id="cd01949">
    <property type="entry name" value="GGDEF"/>
    <property type="match status" value="1"/>
</dbReference>
<dbReference type="InterPro" id="IPR035965">
    <property type="entry name" value="PAS-like_dom_sf"/>
</dbReference>
<reference evidence="4 5" key="1">
    <citation type="submission" date="2020-05" db="EMBL/GenBank/DDBJ databases">
        <title>Draft genome sequence of Desulfovibrio sp. strain HN2T.</title>
        <authorList>
            <person name="Ueno A."/>
            <person name="Tamazawa S."/>
            <person name="Tamamura S."/>
            <person name="Murakami T."/>
            <person name="Kiyama T."/>
            <person name="Inomata H."/>
            <person name="Amano Y."/>
            <person name="Miyakawa K."/>
            <person name="Tamaki H."/>
            <person name="Naganuma T."/>
            <person name="Kaneko K."/>
        </authorList>
    </citation>
    <scope>NUCLEOTIDE SEQUENCE [LARGE SCALE GENOMIC DNA]</scope>
    <source>
        <strain evidence="4 5">HN2</strain>
    </source>
</reference>
<feature type="domain" description="GGDEF" evidence="3">
    <location>
        <begin position="195"/>
        <end position="328"/>
    </location>
</feature>
<protein>
    <submittedName>
        <fullName evidence="4">GGDEF domain-containing protein</fullName>
    </submittedName>
</protein>
<gene>
    <name evidence="4" type="ORF">DSM101010T_32010</name>
</gene>
<evidence type="ECO:0000259" key="1">
    <source>
        <dbReference type="PROSITE" id="PS50113"/>
    </source>
</evidence>
<sequence length="602" mass="67991">MAGSTPDKSPDTCESGETVAGTCARGDNSRALYDCQQRFAVLAEHLFNWEVWQGPDGRMEFVSDACERVCGYNAEHFYRNPDFFSAIMHEADIPIWRKLQGMMQGGARAGEAEFRLRTPDGRERWIQYLVRRVEDENGGFRGYRAICRDISERKLMAMQLKHQAWHDPLTDLPNRTLCMDRLGRTLERAKRKKGTDFALMFIDLDRFKVINDSLGHAIGDQILRETAVRMVREVRAMDTVSRIGGDEFVILLEEVDTLEEAQHIIRRIMKSVEEPISIGPRIVRVTASFGVVMGDPGYATADEVLRNAHIAMHHAREEGWGNMVIFNEGMLERAMNLMHIEMDLYRALDMGEFFLTYQPIVNIGCRTITGFEALVRWRHPERGTVSPAEFIPVSEGTGQILSIGKWVLYEACRDMARWRSEFPEFEDMVVNVNLSARQLSQPGMVDQVADVLRETGLPARCLRLEVTETMLMGNPEFANMALRRLKEIGVKLCIDDFGTGYSSLSYLQAFPIDTLKVDRSFVSKMSREPGNFKIVQAVVALAHSLGLEVVAEGVEEEEQRIMLSELRCEGGQGFLFSRPVRAEDVPALVFGGTAPDSLKGVA</sequence>
<dbReference type="Pfam" id="PF00563">
    <property type="entry name" value="EAL"/>
    <property type="match status" value="1"/>
</dbReference>
<accession>A0A7J0BMD2</accession>
<dbReference type="CDD" id="cd01948">
    <property type="entry name" value="EAL"/>
    <property type="match status" value="1"/>
</dbReference>
<dbReference type="SMART" id="SM00052">
    <property type="entry name" value="EAL"/>
    <property type="match status" value="1"/>
</dbReference>
<name>A0A7J0BMD2_9BACT</name>
<dbReference type="Pfam" id="PF00990">
    <property type="entry name" value="GGDEF"/>
    <property type="match status" value="1"/>
</dbReference>
<dbReference type="PROSITE" id="PS50883">
    <property type="entry name" value="EAL"/>
    <property type="match status" value="1"/>
</dbReference>
<dbReference type="InterPro" id="IPR000160">
    <property type="entry name" value="GGDEF_dom"/>
</dbReference>
<dbReference type="PROSITE" id="PS50887">
    <property type="entry name" value="GGDEF"/>
    <property type="match status" value="1"/>
</dbReference>
<feature type="domain" description="EAL" evidence="2">
    <location>
        <begin position="337"/>
        <end position="593"/>
    </location>
</feature>
<dbReference type="CDD" id="cd00130">
    <property type="entry name" value="PAS"/>
    <property type="match status" value="1"/>
</dbReference>
<organism evidence="4 5">
    <name type="scientific">Desulfovibrio subterraneus</name>
    <dbReference type="NCBI Taxonomy" id="2718620"/>
    <lineage>
        <taxon>Bacteria</taxon>
        <taxon>Pseudomonadati</taxon>
        <taxon>Thermodesulfobacteriota</taxon>
        <taxon>Desulfovibrionia</taxon>
        <taxon>Desulfovibrionales</taxon>
        <taxon>Desulfovibrionaceae</taxon>
        <taxon>Desulfovibrio</taxon>
    </lineage>
</organism>
<dbReference type="InterPro" id="IPR000700">
    <property type="entry name" value="PAS-assoc_C"/>
</dbReference>
<evidence type="ECO:0000259" key="2">
    <source>
        <dbReference type="PROSITE" id="PS50883"/>
    </source>
</evidence>
<dbReference type="InterPro" id="IPR000014">
    <property type="entry name" value="PAS"/>
</dbReference>
<dbReference type="FunFam" id="3.20.20.450:FF:000001">
    <property type="entry name" value="Cyclic di-GMP phosphodiesterase yahA"/>
    <property type="match status" value="1"/>
</dbReference>
<dbReference type="Gene3D" id="3.30.70.270">
    <property type="match status" value="1"/>
</dbReference>
<dbReference type="NCBIfam" id="TIGR00229">
    <property type="entry name" value="sensory_box"/>
    <property type="match status" value="1"/>
</dbReference>
<keyword evidence="5" id="KW-1185">Reference proteome</keyword>
<dbReference type="SUPFAM" id="SSF55785">
    <property type="entry name" value="PYP-like sensor domain (PAS domain)"/>
    <property type="match status" value="1"/>
</dbReference>
<evidence type="ECO:0000313" key="4">
    <source>
        <dbReference type="EMBL" id="GFM34836.1"/>
    </source>
</evidence>
<dbReference type="Pfam" id="PF08447">
    <property type="entry name" value="PAS_3"/>
    <property type="match status" value="1"/>
</dbReference>
<dbReference type="PROSITE" id="PS50113">
    <property type="entry name" value="PAC"/>
    <property type="match status" value="1"/>
</dbReference>